<dbReference type="RefSeq" id="WP_407327814.1">
    <property type="nucleotide sequence ID" value="NZ_CP136865.1"/>
</dbReference>
<proteinExistence type="predicted"/>
<reference evidence="5 6" key="1">
    <citation type="submission" date="2023-10" db="EMBL/GenBank/DDBJ databases">
        <title>Two novel species belonging to the OM43/NOR5 clade.</title>
        <authorList>
            <person name="Park M."/>
        </authorList>
    </citation>
    <scope>NUCLEOTIDE SEQUENCE [LARGE SCALE GENOMIC DNA]</scope>
    <source>
        <strain evidence="5 6">IMCC45268</strain>
    </source>
</reference>
<dbReference type="InterPro" id="IPR013785">
    <property type="entry name" value="Aldolase_TIM"/>
</dbReference>
<evidence type="ECO:0000256" key="4">
    <source>
        <dbReference type="ARBA" id="ARBA00022833"/>
    </source>
</evidence>
<dbReference type="InterPro" id="IPR008567">
    <property type="entry name" value="BKACE"/>
</dbReference>
<organism evidence="5 6">
    <name type="scientific">Congregibacter brevis</name>
    <dbReference type="NCBI Taxonomy" id="3081201"/>
    <lineage>
        <taxon>Bacteria</taxon>
        <taxon>Pseudomonadati</taxon>
        <taxon>Pseudomonadota</taxon>
        <taxon>Gammaproteobacteria</taxon>
        <taxon>Cellvibrionales</taxon>
        <taxon>Halieaceae</taxon>
        <taxon>Congregibacter</taxon>
    </lineage>
</organism>
<evidence type="ECO:0000256" key="1">
    <source>
        <dbReference type="ARBA" id="ARBA00001947"/>
    </source>
</evidence>
<name>A0ABZ0IEZ7_9GAMM</name>
<evidence type="ECO:0000313" key="6">
    <source>
        <dbReference type="Proteomes" id="UP001626549"/>
    </source>
</evidence>
<evidence type="ECO:0000256" key="2">
    <source>
        <dbReference type="ARBA" id="ARBA00022679"/>
    </source>
</evidence>
<keyword evidence="4" id="KW-0862">Zinc</keyword>
<keyword evidence="3" id="KW-0479">Metal-binding</keyword>
<dbReference type="PANTHER" id="PTHR37418:SF2">
    <property type="entry name" value="3-KETO-5-AMINOHEXANOATE CLEAVAGE ENZYME"/>
    <property type="match status" value="1"/>
</dbReference>
<keyword evidence="6" id="KW-1185">Reference proteome</keyword>
<comment type="cofactor">
    <cofactor evidence="1">
        <name>Zn(2+)</name>
        <dbReference type="ChEBI" id="CHEBI:29105"/>
    </cofactor>
</comment>
<protein>
    <submittedName>
        <fullName evidence="5">3-keto-5-aminohexanoate cleavage protein</fullName>
    </submittedName>
</protein>
<evidence type="ECO:0000313" key="5">
    <source>
        <dbReference type="EMBL" id="WOJ97129.1"/>
    </source>
</evidence>
<sequence>MKSSSVAGKPLIIEASLNGAASKELNPAVPYSDDEIVADALACMEAGAALIHNHTDEPIIGGTGELDTERYARPWRKLLELRPDAILTPTMPVGQDGVSVETRYKHVEEMASEGLLAQGLVDPGTFNISLLDEDGLFAPSEYLYRNDMADSRYYVEACRRHNIGMSVSIFEPSFLKFILAYHRAGKLPRGSMIKLYFAADELPFGMPPTATSLEAYLGMLGDWEVPWLVSSFGADCAGCGLAEAAIKRGGHVQVGLEPYAGDRTPTNVELVKEVVDIAAKYDRPIATTTEAAAMLDLPTFPVKFTQH</sequence>
<dbReference type="PANTHER" id="PTHR37418">
    <property type="entry name" value="3-KETO-5-AMINOHEXANOATE CLEAVAGE ENZYME-RELATED"/>
    <property type="match status" value="1"/>
</dbReference>
<dbReference type="Proteomes" id="UP001626549">
    <property type="component" value="Chromosome"/>
</dbReference>
<keyword evidence="2" id="KW-0808">Transferase</keyword>
<dbReference type="Pfam" id="PF05853">
    <property type="entry name" value="BKACE"/>
    <property type="match status" value="1"/>
</dbReference>
<evidence type="ECO:0000256" key="3">
    <source>
        <dbReference type="ARBA" id="ARBA00022723"/>
    </source>
</evidence>
<dbReference type="Gene3D" id="3.20.20.70">
    <property type="entry name" value="Aldolase class I"/>
    <property type="match status" value="1"/>
</dbReference>
<dbReference type="EMBL" id="CP136865">
    <property type="protein sequence ID" value="WOJ97129.1"/>
    <property type="molecule type" value="Genomic_DNA"/>
</dbReference>
<accession>A0ABZ0IEZ7</accession>
<gene>
    <name evidence="5" type="ORF">R0137_00815</name>
</gene>